<keyword evidence="10" id="KW-1185">Reference proteome</keyword>
<evidence type="ECO:0000256" key="7">
    <source>
        <dbReference type="PROSITE-ProRule" id="PRU00042"/>
    </source>
</evidence>
<name>A0A7K6CY03_9PASS</name>
<protein>
    <submittedName>
        <fullName evidence="9">ZNF3 protein</fullName>
    </submittedName>
</protein>
<keyword evidence="5" id="KW-0862">Zinc</keyword>
<dbReference type="GO" id="GO:0000978">
    <property type="term" value="F:RNA polymerase II cis-regulatory region sequence-specific DNA binding"/>
    <property type="evidence" value="ECO:0007669"/>
    <property type="project" value="TreeGrafter"/>
</dbReference>
<reference evidence="9 10" key="1">
    <citation type="submission" date="2019-09" db="EMBL/GenBank/DDBJ databases">
        <title>Bird 10,000 Genomes (B10K) Project - Family phase.</title>
        <authorList>
            <person name="Zhang G."/>
        </authorList>
    </citation>
    <scope>NUCLEOTIDE SEQUENCE [LARGE SCALE GENOMIC DNA]</scope>
    <source>
        <strain evidence="9">B10K-DU-029-52</strain>
    </source>
</reference>
<dbReference type="SMART" id="SM00355">
    <property type="entry name" value="ZnF_C2H2"/>
    <property type="match status" value="1"/>
</dbReference>
<evidence type="ECO:0000313" key="9">
    <source>
        <dbReference type="EMBL" id="NWV18708.1"/>
    </source>
</evidence>
<dbReference type="SUPFAM" id="SSF57667">
    <property type="entry name" value="beta-beta-alpha zinc fingers"/>
    <property type="match status" value="1"/>
</dbReference>
<dbReference type="GO" id="GO:0005634">
    <property type="term" value="C:nucleus"/>
    <property type="evidence" value="ECO:0007669"/>
    <property type="project" value="UniProtKB-SubCell"/>
</dbReference>
<feature type="non-terminal residue" evidence="9">
    <location>
        <position position="54"/>
    </location>
</feature>
<evidence type="ECO:0000256" key="2">
    <source>
        <dbReference type="ARBA" id="ARBA00022723"/>
    </source>
</evidence>
<evidence type="ECO:0000313" key="10">
    <source>
        <dbReference type="Proteomes" id="UP000571324"/>
    </source>
</evidence>
<dbReference type="Proteomes" id="UP000571324">
    <property type="component" value="Unassembled WGS sequence"/>
</dbReference>
<evidence type="ECO:0000256" key="1">
    <source>
        <dbReference type="ARBA" id="ARBA00004123"/>
    </source>
</evidence>
<evidence type="ECO:0000256" key="6">
    <source>
        <dbReference type="ARBA" id="ARBA00023242"/>
    </source>
</evidence>
<keyword evidence="3" id="KW-0677">Repeat</keyword>
<comment type="caution">
    <text evidence="9">The sequence shown here is derived from an EMBL/GenBank/DDBJ whole genome shotgun (WGS) entry which is preliminary data.</text>
</comment>
<dbReference type="PROSITE" id="PS50157">
    <property type="entry name" value="ZINC_FINGER_C2H2_2"/>
    <property type="match status" value="2"/>
</dbReference>
<dbReference type="PANTHER" id="PTHR23226">
    <property type="entry name" value="ZINC FINGER AND SCAN DOMAIN-CONTAINING"/>
    <property type="match status" value="1"/>
</dbReference>
<evidence type="ECO:0000256" key="4">
    <source>
        <dbReference type="ARBA" id="ARBA00022771"/>
    </source>
</evidence>
<dbReference type="InterPro" id="IPR036236">
    <property type="entry name" value="Znf_C2H2_sf"/>
</dbReference>
<keyword evidence="2" id="KW-0479">Metal-binding</keyword>
<feature type="non-terminal residue" evidence="9">
    <location>
        <position position="1"/>
    </location>
</feature>
<feature type="domain" description="C2H2-type" evidence="8">
    <location>
        <begin position="27"/>
        <end position="54"/>
    </location>
</feature>
<evidence type="ECO:0000259" key="8">
    <source>
        <dbReference type="PROSITE" id="PS50157"/>
    </source>
</evidence>
<organism evidence="9 10">
    <name type="scientific">Origma solitaria</name>
    <dbReference type="NCBI Taxonomy" id="720586"/>
    <lineage>
        <taxon>Eukaryota</taxon>
        <taxon>Metazoa</taxon>
        <taxon>Chordata</taxon>
        <taxon>Craniata</taxon>
        <taxon>Vertebrata</taxon>
        <taxon>Euteleostomi</taxon>
        <taxon>Archelosauria</taxon>
        <taxon>Archosauria</taxon>
        <taxon>Dinosauria</taxon>
        <taxon>Saurischia</taxon>
        <taxon>Theropoda</taxon>
        <taxon>Coelurosauria</taxon>
        <taxon>Aves</taxon>
        <taxon>Neognathae</taxon>
        <taxon>Neoaves</taxon>
        <taxon>Telluraves</taxon>
        <taxon>Australaves</taxon>
        <taxon>Passeriformes</taxon>
        <taxon>Meliphagoidea</taxon>
        <taxon>Acanthizidae</taxon>
        <taxon>Origma</taxon>
    </lineage>
</organism>
<comment type="subcellular location">
    <subcellularLocation>
        <location evidence="1">Nucleus</location>
    </subcellularLocation>
</comment>
<dbReference type="OrthoDB" id="8922241at2759"/>
<dbReference type="EMBL" id="VZRL01001277">
    <property type="protein sequence ID" value="NWV18708.1"/>
    <property type="molecule type" value="Genomic_DNA"/>
</dbReference>
<dbReference type="GO" id="GO:0000981">
    <property type="term" value="F:DNA-binding transcription factor activity, RNA polymerase II-specific"/>
    <property type="evidence" value="ECO:0007669"/>
    <property type="project" value="TreeGrafter"/>
</dbReference>
<dbReference type="Pfam" id="PF00096">
    <property type="entry name" value="zf-C2H2"/>
    <property type="match status" value="1"/>
</dbReference>
<evidence type="ECO:0000256" key="5">
    <source>
        <dbReference type="ARBA" id="ARBA00022833"/>
    </source>
</evidence>
<keyword evidence="6" id="KW-0539">Nucleus</keyword>
<evidence type="ECO:0000256" key="3">
    <source>
        <dbReference type="ARBA" id="ARBA00022737"/>
    </source>
</evidence>
<keyword evidence="4 7" id="KW-0863">Zinc-finger</keyword>
<dbReference type="PROSITE" id="PS00028">
    <property type="entry name" value="ZINC_FINGER_C2H2_1"/>
    <property type="match status" value="1"/>
</dbReference>
<sequence length="54" mass="6209">CWEGIQSFSQSSDLVVHEQLHDGEKPYKCDKCGKGFSKRSHLIHHQMVHTGERS</sequence>
<dbReference type="InterPro" id="IPR013087">
    <property type="entry name" value="Znf_C2H2_type"/>
</dbReference>
<accession>A0A7K6CY03</accession>
<dbReference type="Gene3D" id="3.30.160.60">
    <property type="entry name" value="Classic Zinc Finger"/>
    <property type="match status" value="2"/>
</dbReference>
<dbReference type="AlphaFoldDB" id="A0A7K6CY03"/>
<feature type="domain" description="C2H2-type" evidence="8">
    <location>
        <begin position="1"/>
        <end position="26"/>
    </location>
</feature>
<gene>
    <name evidence="9" type="primary">Znf3_0</name>
    <name evidence="9" type="ORF">ORISOL_R13546</name>
</gene>
<dbReference type="GO" id="GO:0008270">
    <property type="term" value="F:zinc ion binding"/>
    <property type="evidence" value="ECO:0007669"/>
    <property type="project" value="UniProtKB-KW"/>
</dbReference>
<dbReference type="PANTHER" id="PTHR23226:SF416">
    <property type="entry name" value="FI01424P"/>
    <property type="match status" value="1"/>
</dbReference>
<proteinExistence type="predicted"/>
<dbReference type="FunFam" id="3.30.160.60:FF:002090">
    <property type="entry name" value="Zinc finger protein 473"/>
    <property type="match status" value="1"/>
</dbReference>